<dbReference type="SUPFAM" id="SSF54523">
    <property type="entry name" value="Pili subunits"/>
    <property type="match status" value="1"/>
</dbReference>
<sequence>MKQKQGYSLIEMLIVVAIFALLALVVTQSMIATLGESRKSEAIVRVRENLFYTSSLFERQVRNANSITFCNNTNLAFLDETNSAVTIRCLDLGTVNGRLTINGDQVSSQDVVLSACQFTCILGTTGIPTNISLYLEAYGKNLESKDKSTANVKTTVNLRQY</sequence>
<dbReference type="STRING" id="1802538.A2382_03045"/>
<dbReference type="Pfam" id="PF07963">
    <property type="entry name" value="N_methyl"/>
    <property type="match status" value="1"/>
</dbReference>
<proteinExistence type="predicted"/>
<dbReference type="Proteomes" id="UP000178999">
    <property type="component" value="Unassembled WGS sequence"/>
</dbReference>
<protein>
    <recommendedName>
        <fullName evidence="3">Prepilin-type N-terminal cleavage/methylation domain-containing protein</fullName>
    </recommendedName>
</protein>
<organism evidence="1 2">
    <name type="scientific">Candidatus Woesebacteria bacterium RIFOXYB1_FULL_38_16</name>
    <dbReference type="NCBI Taxonomy" id="1802538"/>
    <lineage>
        <taxon>Bacteria</taxon>
        <taxon>Candidatus Woeseibacteriota</taxon>
    </lineage>
</organism>
<dbReference type="AlphaFoldDB" id="A0A1F8CTL5"/>
<dbReference type="EMBL" id="MGHY01000016">
    <property type="protein sequence ID" value="OGM79426.1"/>
    <property type="molecule type" value="Genomic_DNA"/>
</dbReference>
<evidence type="ECO:0000313" key="1">
    <source>
        <dbReference type="EMBL" id="OGM79426.1"/>
    </source>
</evidence>
<reference evidence="1 2" key="1">
    <citation type="journal article" date="2016" name="Nat. Commun.">
        <title>Thousands of microbial genomes shed light on interconnected biogeochemical processes in an aquifer system.</title>
        <authorList>
            <person name="Anantharaman K."/>
            <person name="Brown C.T."/>
            <person name="Hug L.A."/>
            <person name="Sharon I."/>
            <person name="Castelle C.J."/>
            <person name="Probst A.J."/>
            <person name="Thomas B.C."/>
            <person name="Singh A."/>
            <person name="Wilkins M.J."/>
            <person name="Karaoz U."/>
            <person name="Brodie E.L."/>
            <person name="Williams K.H."/>
            <person name="Hubbard S.S."/>
            <person name="Banfield J.F."/>
        </authorList>
    </citation>
    <scope>NUCLEOTIDE SEQUENCE [LARGE SCALE GENOMIC DNA]</scope>
</reference>
<comment type="caution">
    <text evidence="1">The sequence shown here is derived from an EMBL/GenBank/DDBJ whole genome shotgun (WGS) entry which is preliminary data.</text>
</comment>
<dbReference type="NCBIfam" id="TIGR02532">
    <property type="entry name" value="IV_pilin_GFxxxE"/>
    <property type="match status" value="1"/>
</dbReference>
<dbReference type="PROSITE" id="PS00409">
    <property type="entry name" value="PROKAR_NTER_METHYL"/>
    <property type="match status" value="1"/>
</dbReference>
<dbReference type="Gene3D" id="3.30.700.10">
    <property type="entry name" value="Glycoprotein, Type 4 Pilin"/>
    <property type="match status" value="1"/>
</dbReference>
<evidence type="ECO:0000313" key="2">
    <source>
        <dbReference type="Proteomes" id="UP000178999"/>
    </source>
</evidence>
<name>A0A1F8CTL5_9BACT</name>
<gene>
    <name evidence="1" type="ORF">A2382_03045</name>
</gene>
<evidence type="ECO:0008006" key="3">
    <source>
        <dbReference type="Google" id="ProtNLM"/>
    </source>
</evidence>
<dbReference type="InterPro" id="IPR045584">
    <property type="entry name" value="Pilin-like"/>
</dbReference>
<accession>A0A1F8CTL5</accession>
<dbReference type="InterPro" id="IPR012902">
    <property type="entry name" value="N_methyl_site"/>
</dbReference>